<dbReference type="PANTHER" id="PTHR48098:SF1">
    <property type="entry name" value="DIACYLGLYCEROL ACYLTRANSFERASE_MYCOLYLTRANSFERASE AG85A"/>
    <property type="match status" value="1"/>
</dbReference>
<keyword evidence="2" id="KW-0732">Signal</keyword>
<dbReference type="InterPro" id="IPR050583">
    <property type="entry name" value="Mycobacterial_A85_antigen"/>
</dbReference>
<dbReference type="SUPFAM" id="SSF53474">
    <property type="entry name" value="alpha/beta-Hydrolases"/>
    <property type="match status" value="1"/>
</dbReference>
<feature type="chain" id="PRO_5003496544" evidence="2">
    <location>
        <begin position="23"/>
        <end position="404"/>
    </location>
</feature>
<organism evidence="3 4">
    <name type="scientific">Corynebacterium casei UCMA 3821</name>
    <dbReference type="NCBI Taxonomy" id="1110505"/>
    <lineage>
        <taxon>Bacteria</taxon>
        <taxon>Bacillati</taxon>
        <taxon>Actinomycetota</taxon>
        <taxon>Actinomycetes</taxon>
        <taxon>Mycobacteriales</taxon>
        <taxon>Corynebacteriaceae</taxon>
        <taxon>Corynebacterium</taxon>
    </lineage>
</organism>
<dbReference type="Gene3D" id="3.40.50.1820">
    <property type="entry name" value="alpha/beta hydrolase"/>
    <property type="match status" value="1"/>
</dbReference>
<accession>G7HZP9</accession>
<proteinExistence type="predicted"/>
<dbReference type="Proteomes" id="UP000004840">
    <property type="component" value="Unassembled WGS sequence"/>
</dbReference>
<feature type="signal peptide" evidence="2">
    <location>
        <begin position="1"/>
        <end position="22"/>
    </location>
</feature>
<sequence>MRLLPALATAVLAFSLAPAAFAQSSVNSNNWMSSLGSSDGELSSGLSQGLSSGSMSSNGSSLAETHQDFSRDYGSSLAAVDATFGILGLFGSNANILTDMWKSEQDIYPFAIDEAITTASLISRTPTAEENRERWVVSSPSMGRNIGVDVVVGTGGPVVYFLEGIDSPETSNWIKNGHLQPVFSDTDATVVIPAQGAGSMWQDWDIDDPKLGRHKWETFVTEELASVIEDEVTHNGKRGLIGLSMGASGAVMMANNNPGFFDGVAGISGCYSTTDTIGRGTVNLTVGNLGGDPNNMWSTPESWERNDVVSHPEGLRGTHLYLSAATGEITDEELEYYDGKPITDQIAGSLLEAGSRQCTEDLSAALSESGIDHTTDYLDQGAHGWPMFGPQLQPAWDGIKSALY</sequence>
<dbReference type="InterPro" id="IPR029058">
    <property type="entry name" value="AB_hydrolase_fold"/>
</dbReference>
<evidence type="ECO:0000256" key="2">
    <source>
        <dbReference type="SAM" id="SignalP"/>
    </source>
</evidence>
<feature type="region of interest" description="Disordered" evidence="1">
    <location>
        <begin position="43"/>
        <end position="62"/>
    </location>
</feature>
<evidence type="ECO:0000313" key="4">
    <source>
        <dbReference type="Proteomes" id="UP000004840"/>
    </source>
</evidence>
<dbReference type="AlphaFoldDB" id="G7HZP9"/>
<dbReference type="InterPro" id="IPR000801">
    <property type="entry name" value="Esterase-like"/>
</dbReference>
<protein>
    <submittedName>
        <fullName evidence="3">Putative esterase</fullName>
    </submittedName>
</protein>
<dbReference type="PANTHER" id="PTHR48098">
    <property type="entry name" value="ENTEROCHELIN ESTERASE-RELATED"/>
    <property type="match status" value="1"/>
</dbReference>
<dbReference type="RefSeq" id="WP_006823117.1">
    <property type="nucleotide sequence ID" value="NZ_CAFW01000083.1"/>
</dbReference>
<evidence type="ECO:0000313" key="3">
    <source>
        <dbReference type="EMBL" id="CCE55664.1"/>
    </source>
</evidence>
<evidence type="ECO:0000256" key="1">
    <source>
        <dbReference type="SAM" id="MobiDB-lite"/>
    </source>
</evidence>
<name>G7HZP9_9CORY</name>
<comment type="caution">
    <text evidence="3">The sequence shown here is derived from an EMBL/GenBank/DDBJ whole genome shotgun (WGS) entry which is preliminary data.</text>
</comment>
<dbReference type="EMBL" id="CAFW01000083">
    <property type="protein sequence ID" value="CCE55664.1"/>
    <property type="molecule type" value="Genomic_DNA"/>
</dbReference>
<reference evidence="3 4" key="1">
    <citation type="journal article" date="2012" name="J. Bacteriol.">
        <title>Genome Sequence of Corynebacterium casei UCMA 3821, Isolated from a Smear-Ripened Cheese.</title>
        <authorList>
            <person name="Monnet C."/>
            <person name="Loux V."/>
            <person name="Bento P."/>
            <person name="Gibrat J.F."/>
            <person name="Straub C."/>
            <person name="Bonnarme P."/>
            <person name="Landaud S."/>
            <person name="Irlinger F."/>
        </authorList>
    </citation>
    <scope>NUCLEOTIDE SEQUENCE [LARGE SCALE GENOMIC DNA]</scope>
    <source>
        <strain evidence="3 4">UCMA 3821</strain>
    </source>
</reference>
<dbReference type="Pfam" id="PF00756">
    <property type="entry name" value="Esterase"/>
    <property type="match status" value="1"/>
</dbReference>
<gene>
    <name evidence="3" type="ORF">CCAS_10855</name>
</gene>
<dbReference type="GO" id="GO:0016747">
    <property type="term" value="F:acyltransferase activity, transferring groups other than amino-acyl groups"/>
    <property type="evidence" value="ECO:0007669"/>
    <property type="project" value="TreeGrafter"/>
</dbReference>